<accession>A0A1M4WV44</accession>
<feature type="transmembrane region" description="Helical" evidence="1">
    <location>
        <begin position="715"/>
        <end position="733"/>
    </location>
</feature>
<dbReference type="EMBL" id="FQUY01000007">
    <property type="protein sequence ID" value="SHE85065.1"/>
    <property type="molecule type" value="Genomic_DNA"/>
</dbReference>
<reference evidence="3" key="1">
    <citation type="submission" date="2016-11" db="EMBL/GenBank/DDBJ databases">
        <authorList>
            <person name="Varghese N."/>
            <person name="Submissions S."/>
        </authorList>
    </citation>
    <scope>NUCLEOTIDE SEQUENCE [LARGE SCALE GENOMIC DNA]</scope>
    <source>
        <strain evidence="3">DSM 12395</strain>
    </source>
</reference>
<evidence type="ECO:0000313" key="2">
    <source>
        <dbReference type="EMBL" id="SHE85065.1"/>
    </source>
</evidence>
<feature type="transmembrane region" description="Helical" evidence="1">
    <location>
        <begin position="423"/>
        <end position="440"/>
    </location>
</feature>
<feature type="transmembrane region" description="Helical" evidence="1">
    <location>
        <begin position="659"/>
        <end position="677"/>
    </location>
</feature>
<gene>
    <name evidence="2" type="ORF">SAMN02745133_01261</name>
</gene>
<feature type="transmembrane region" description="Helical" evidence="1">
    <location>
        <begin position="545"/>
        <end position="563"/>
    </location>
</feature>
<feature type="transmembrane region" description="Helical" evidence="1">
    <location>
        <begin position="393"/>
        <end position="411"/>
    </location>
</feature>
<feature type="transmembrane region" description="Helical" evidence="1">
    <location>
        <begin position="596"/>
        <end position="613"/>
    </location>
</feature>
<feature type="transmembrane region" description="Helical" evidence="1">
    <location>
        <begin position="519"/>
        <end position="538"/>
    </location>
</feature>
<dbReference type="Gene3D" id="3.40.720.10">
    <property type="entry name" value="Alkaline Phosphatase, subunit A"/>
    <property type="match status" value="1"/>
</dbReference>
<feature type="transmembrane region" description="Helical" evidence="1">
    <location>
        <begin position="689"/>
        <end position="709"/>
    </location>
</feature>
<feature type="transmembrane region" description="Helical" evidence="1">
    <location>
        <begin position="569"/>
        <end position="589"/>
    </location>
</feature>
<dbReference type="InterPro" id="IPR017850">
    <property type="entry name" value="Alkaline_phosphatase_core_sf"/>
</dbReference>
<dbReference type="SUPFAM" id="SSF53649">
    <property type="entry name" value="Alkaline phosphatase-like"/>
    <property type="match status" value="1"/>
</dbReference>
<dbReference type="RefSeq" id="WP_143157013.1">
    <property type="nucleotide sequence ID" value="NZ_FQUY01000007.1"/>
</dbReference>
<evidence type="ECO:0000313" key="3">
    <source>
        <dbReference type="Proteomes" id="UP000184148"/>
    </source>
</evidence>
<name>A0A1M4WV44_9FIRM</name>
<evidence type="ECO:0000256" key="1">
    <source>
        <dbReference type="SAM" id="Phobius"/>
    </source>
</evidence>
<keyword evidence="1" id="KW-1133">Transmembrane helix</keyword>
<keyword evidence="1" id="KW-0812">Transmembrane</keyword>
<sequence>MGGSFWHKIIAGLLTIFILAIGPLAYAAGADDTARAERVVLVLIDKVTMEDYEGTSLTNIKSLANRGSVGLLNNNTGAGIYSEHTYPTIGGGAHLIGVGEANNGFNDYEHVLDTSAANEYYRRTGWQAPAGSVLQLAVGKLTRTNDALHYPAVPGALGQALHAAGRKTAVIGNADTPGVPRRLATTITMDKQGLTDMGCVDETILLPHRTALGSYRTNFAEVLKKFNEYRNNGASLIVIETGDATRIYEEKDKATDIAYNRQRVEALGRIDRFVGDLVKQMDFSREILLVITPTPTTEAIKENNSLTPVIGAGPGFQAGTLLTSGTTKRDGIVMNTDIAPTVLKYLGLEPVVGMSGRPLLVSGLKLQEDSFDYLSNLNKQLVTTYQARPPLQSAYVLVQLVVLFTALYGIFFKRHMAEIIKPFLLVVMAVPLAELLMPLLPRNSIAVMAVMLIVTTLVIVGAAILVNRKVGLDPFIFICIASAGTILMDLLNGSYLQKQSLLGYDPIVGARFYGIGNEYMGVLIGSIIIGATASIQYWSKWRRPLIAASGLLFLFTVYAMAAPNIGTNVGGTIAAASALLVTFLLLVGVRFRFRTLLLVSVVVLLAVIGFIAFDLSRPPDLRSHMGTTASLILNAGPGQVLDIIQRKWAMNMKLLRYTIWSRVLLASLAILALLFYRPRGVMENIRVKYPYLFKGFIGVVTGALVAFAFNDSGVVAAATTMIFGAPPLVYLVLTEQRPDSKHTI</sequence>
<proteinExistence type="predicted"/>
<dbReference type="Proteomes" id="UP000184148">
    <property type="component" value="Unassembled WGS sequence"/>
</dbReference>
<keyword evidence="1" id="KW-0472">Membrane</keyword>
<dbReference type="STRING" id="1121429.SAMN02745133_01261"/>
<dbReference type="AlphaFoldDB" id="A0A1M4WV44"/>
<keyword evidence="3" id="KW-1185">Reference proteome</keyword>
<protein>
    <submittedName>
        <fullName evidence="2">Uncharacterized protein</fullName>
    </submittedName>
</protein>
<dbReference type="OrthoDB" id="3199331at2"/>
<feature type="transmembrane region" description="Helical" evidence="1">
    <location>
        <begin position="446"/>
        <end position="466"/>
    </location>
</feature>
<feature type="transmembrane region" description="Helical" evidence="1">
    <location>
        <begin position="475"/>
        <end position="496"/>
    </location>
</feature>
<organism evidence="2 3">
    <name type="scientific">Desulforamulus putei DSM 12395</name>
    <dbReference type="NCBI Taxonomy" id="1121429"/>
    <lineage>
        <taxon>Bacteria</taxon>
        <taxon>Bacillati</taxon>
        <taxon>Bacillota</taxon>
        <taxon>Clostridia</taxon>
        <taxon>Eubacteriales</taxon>
        <taxon>Peptococcaceae</taxon>
        <taxon>Desulforamulus</taxon>
    </lineage>
</organism>